<feature type="non-terminal residue" evidence="3">
    <location>
        <position position="1"/>
    </location>
</feature>
<evidence type="ECO:0000256" key="1">
    <source>
        <dbReference type="ARBA" id="ARBA00001974"/>
    </source>
</evidence>
<comment type="cofactor">
    <cofactor evidence="1">
        <name>FAD</name>
        <dbReference type="ChEBI" id="CHEBI:57692"/>
    </cofactor>
</comment>
<evidence type="ECO:0000313" key="3">
    <source>
        <dbReference type="EMBL" id="NXM71754.1"/>
    </source>
</evidence>
<keyword evidence="4" id="KW-1185">Reference proteome</keyword>
<feature type="domain" description="FAD linked oxidase N-terminal" evidence="2">
    <location>
        <begin position="2"/>
        <end position="87"/>
    </location>
</feature>
<proteinExistence type="predicted"/>
<evidence type="ECO:0000259" key="2">
    <source>
        <dbReference type="Pfam" id="PF01565"/>
    </source>
</evidence>
<dbReference type="OrthoDB" id="5332616at2759"/>
<protein>
    <submittedName>
        <fullName evidence="3">LDHD protein</fullName>
    </submittedName>
</protein>
<dbReference type="EMBL" id="VXBA01002948">
    <property type="protein sequence ID" value="NXM71754.1"/>
    <property type="molecule type" value="Genomic_DNA"/>
</dbReference>
<gene>
    <name evidence="3" type="primary">Ldhd_0</name>
    <name evidence="3" type="ORF">SERLUN_R14447</name>
</gene>
<dbReference type="Gene3D" id="3.30.465.10">
    <property type="match status" value="1"/>
</dbReference>
<feature type="non-terminal residue" evidence="3">
    <location>
        <position position="88"/>
    </location>
</feature>
<dbReference type="InterPro" id="IPR036318">
    <property type="entry name" value="FAD-bd_PCMH-like_sf"/>
</dbReference>
<sequence length="88" mass="9230">MVWPQSVGQLEELVALCCHVPRVPLGTGHEGGINAVQGGNSFDLCHTDTLTELSLQDFLVTVGPVSPAKAFNSHLCGAGLWFPVETAG</sequence>
<dbReference type="InterPro" id="IPR016169">
    <property type="entry name" value="FAD-bd_PCMH_sub2"/>
</dbReference>
<reference evidence="3 4" key="1">
    <citation type="submission" date="2019-09" db="EMBL/GenBank/DDBJ databases">
        <title>Bird 10,000 Genomes (B10K) Project - Family phase.</title>
        <authorList>
            <person name="Zhang G."/>
        </authorList>
    </citation>
    <scope>NUCLEOTIDE SEQUENCE [LARGE SCALE GENOMIC DNA]</scope>
    <source>
        <strain evidence="3">B10K-DU-002-03</strain>
        <tissue evidence="3">Muscle</tissue>
    </source>
</reference>
<dbReference type="Proteomes" id="UP000553648">
    <property type="component" value="Unassembled WGS sequence"/>
</dbReference>
<accession>A0A7L1D4A8</accession>
<dbReference type="InterPro" id="IPR006094">
    <property type="entry name" value="Oxid_FAD_bind_N"/>
</dbReference>
<dbReference type="GO" id="GO:0050660">
    <property type="term" value="F:flavin adenine dinucleotide binding"/>
    <property type="evidence" value="ECO:0007669"/>
    <property type="project" value="InterPro"/>
</dbReference>
<dbReference type="AlphaFoldDB" id="A0A7L1D4A8"/>
<dbReference type="SUPFAM" id="SSF56176">
    <property type="entry name" value="FAD-binding/transporter-associated domain-like"/>
    <property type="match status" value="1"/>
</dbReference>
<organism evidence="3 4">
    <name type="scientific">Serilophus lunatus</name>
    <name type="common">silver-breasted broadbill</name>
    <dbReference type="NCBI Taxonomy" id="239386"/>
    <lineage>
        <taxon>Eukaryota</taxon>
        <taxon>Metazoa</taxon>
        <taxon>Chordata</taxon>
        <taxon>Craniata</taxon>
        <taxon>Vertebrata</taxon>
        <taxon>Euteleostomi</taxon>
        <taxon>Archelosauria</taxon>
        <taxon>Archosauria</taxon>
        <taxon>Dinosauria</taxon>
        <taxon>Saurischia</taxon>
        <taxon>Theropoda</taxon>
        <taxon>Coelurosauria</taxon>
        <taxon>Aves</taxon>
        <taxon>Neognathae</taxon>
        <taxon>Neoaves</taxon>
        <taxon>Telluraves</taxon>
        <taxon>Australaves</taxon>
        <taxon>Passeriformes</taxon>
        <taxon>Eurylaimidae</taxon>
        <taxon>Serilophus</taxon>
    </lineage>
</organism>
<dbReference type="Pfam" id="PF01565">
    <property type="entry name" value="FAD_binding_4"/>
    <property type="match status" value="1"/>
</dbReference>
<evidence type="ECO:0000313" key="4">
    <source>
        <dbReference type="Proteomes" id="UP000553648"/>
    </source>
</evidence>
<name>A0A7L1D4A8_9PASS</name>
<comment type="caution">
    <text evidence="3">The sequence shown here is derived from an EMBL/GenBank/DDBJ whole genome shotgun (WGS) entry which is preliminary data.</text>
</comment>